<keyword evidence="3" id="KW-1185">Reference proteome</keyword>
<proteinExistence type="predicted"/>
<keyword evidence="1" id="KW-1133">Transmembrane helix</keyword>
<keyword evidence="1" id="KW-0472">Membrane</keyword>
<protein>
    <submittedName>
        <fullName evidence="2">Uncharacterized protein</fullName>
    </submittedName>
</protein>
<dbReference type="Proteomes" id="UP000194873">
    <property type="component" value="Unassembled WGS sequence"/>
</dbReference>
<organism evidence="2 3">
    <name type="scientific">Hymenobacter crusticola</name>
    <dbReference type="NCBI Taxonomy" id="1770526"/>
    <lineage>
        <taxon>Bacteria</taxon>
        <taxon>Pseudomonadati</taxon>
        <taxon>Bacteroidota</taxon>
        <taxon>Cytophagia</taxon>
        <taxon>Cytophagales</taxon>
        <taxon>Hymenobacteraceae</taxon>
        <taxon>Hymenobacter</taxon>
    </lineage>
</organism>
<accession>A0A243WE92</accession>
<evidence type="ECO:0000313" key="3">
    <source>
        <dbReference type="Proteomes" id="UP000194873"/>
    </source>
</evidence>
<reference evidence="2 3" key="1">
    <citation type="submission" date="2017-01" db="EMBL/GenBank/DDBJ databases">
        <title>A new Hymenobacter.</title>
        <authorList>
            <person name="Liang Y."/>
            <person name="Feng F."/>
        </authorList>
    </citation>
    <scope>NUCLEOTIDE SEQUENCE [LARGE SCALE GENOMIC DNA]</scope>
    <source>
        <strain evidence="2">MIMBbqt21</strain>
    </source>
</reference>
<feature type="transmembrane region" description="Helical" evidence="1">
    <location>
        <begin position="75"/>
        <end position="98"/>
    </location>
</feature>
<evidence type="ECO:0000313" key="2">
    <source>
        <dbReference type="EMBL" id="OUJ74006.1"/>
    </source>
</evidence>
<feature type="transmembrane region" description="Helical" evidence="1">
    <location>
        <begin position="12"/>
        <end position="33"/>
    </location>
</feature>
<gene>
    <name evidence="2" type="ORF">BXP70_09625</name>
</gene>
<dbReference type="AlphaFoldDB" id="A0A243WE92"/>
<sequence length="214" mass="24800">MISKLKYTGSNRLKLILWWVVIFIVVKVLEAIVINSAFIFLHVVISLVGYLGLFIMIVSSAVYWFRERGRIENAFIPFAFSFLSLCFMLFFPSTALILKADFLLKREEREEVVKMLANKQIDYSLTKTSHVDIPEEYANLSAGFPNVVVEQVDGEMCVLFYTYRGLTDNSSGFVYVPNEKVMTQFKLREYGNSIFYDPIEITKITDHWYFVANT</sequence>
<feature type="transmembrane region" description="Helical" evidence="1">
    <location>
        <begin position="39"/>
        <end position="63"/>
    </location>
</feature>
<evidence type="ECO:0000256" key="1">
    <source>
        <dbReference type="SAM" id="Phobius"/>
    </source>
</evidence>
<keyword evidence="1" id="KW-0812">Transmembrane</keyword>
<dbReference type="EMBL" id="MTSE01000004">
    <property type="protein sequence ID" value="OUJ74006.1"/>
    <property type="molecule type" value="Genomic_DNA"/>
</dbReference>
<comment type="caution">
    <text evidence="2">The sequence shown here is derived from an EMBL/GenBank/DDBJ whole genome shotgun (WGS) entry which is preliminary data.</text>
</comment>
<name>A0A243WE92_9BACT</name>